<gene>
    <name evidence="2" type="ORF">SAMN06295970_11871</name>
</gene>
<accession>A0ABY1QL41</accession>
<dbReference type="EMBL" id="FXUL01000018">
    <property type="protein sequence ID" value="SMP72603.1"/>
    <property type="molecule type" value="Genomic_DNA"/>
</dbReference>
<evidence type="ECO:0000313" key="3">
    <source>
        <dbReference type="Proteomes" id="UP001158049"/>
    </source>
</evidence>
<feature type="chain" id="PRO_5045895839" evidence="1">
    <location>
        <begin position="29"/>
        <end position="139"/>
    </location>
</feature>
<keyword evidence="1" id="KW-0732">Signal</keyword>
<organism evidence="2 3">
    <name type="scientific">Noviherbaspirillum suwonense</name>
    <dbReference type="NCBI Taxonomy" id="1224511"/>
    <lineage>
        <taxon>Bacteria</taxon>
        <taxon>Pseudomonadati</taxon>
        <taxon>Pseudomonadota</taxon>
        <taxon>Betaproteobacteria</taxon>
        <taxon>Burkholderiales</taxon>
        <taxon>Oxalobacteraceae</taxon>
        <taxon>Noviherbaspirillum</taxon>
    </lineage>
</organism>
<protein>
    <submittedName>
        <fullName evidence="2">Uncharacterized protein</fullName>
    </submittedName>
</protein>
<sequence length="139" mass="14638">MSRRRKSRYGVMAATAIMALVVFAPAHAADSKAIVLAALGDGVFTGTMTGGIADKFKTITRSASPVQAKVVLLKRFKDVGCGRLKFTLGQDNVPGPDGSSRPFETTFEMNVCADGSYPSDGVDLAQFPVAPQPSAKDLK</sequence>
<reference evidence="2 3" key="1">
    <citation type="submission" date="2017-05" db="EMBL/GenBank/DDBJ databases">
        <authorList>
            <person name="Varghese N."/>
            <person name="Submissions S."/>
        </authorList>
    </citation>
    <scope>NUCLEOTIDE SEQUENCE [LARGE SCALE GENOMIC DNA]</scope>
    <source>
        <strain evidence="2 3">DSM 26001</strain>
    </source>
</reference>
<proteinExistence type="predicted"/>
<evidence type="ECO:0000256" key="1">
    <source>
        <dbReference type="SAM" id="SignalP"/>
    </source>
</evidence>
<name>A0ABY1QL41_9BURK</name>
<keyword evidence="3" id="KW-1185">Reference proteome</keyword>
<feature type="signal peptide" evidence="1">
    <location>
        <begin position="1"/>
        <end position="28"/>
    </location>
</feature>
<dbReference type="Proteomes" id="UP001158049">
    <property type="component" value="Unassembled WGS sequence"/>
</dbReference>
<comment type="caution">
    <text evidence="2">The sequence shown here is derived from an EMBL/GenBank/DDBJ whole genome shotgun (WGS) entry which is preliminary data.</text>
</comment>
<dbReference type="RefSeq" id="WP_283444122.1">
    <property type="nucleotide sequence ID" value="NZ_FXUL01000018.1"/>
</dbReference>
<evidence type="ECO:0000313" key="2">
    <source>
        <dbReference type="EMBL" id="SMP72603.1"/>
    </source>
</evidence>